<evidence type="ECO:0000313" key="1">
    <source>
        <dbReference type="EMBL" id="WHX09788.1"/>
    </source>
</evidence>
<name>A0AA95HPL5_9BACT</name>
<protein>
    <submittedName>
        <fullName evidence="2">Uncharacterized protein</fullName>
    </submittedName>
</protein>
<dbReference type="AlphaFoldDB" id="A0AA95HPL5"/>
<gene>
    <name evidence="2" type="ORF">QNN11_11575</name>
    <name evidence="1" type="ORF">QNN11_21705</name>
</gene>
<dbReference type="EMBL" id="CP126056">
    <property type="protein sequence ID" value="WHX09788.1"/>
    <property type="molecule type" value="Genomic_DNA"/>
</dbReference>
<organism evidence="2 3">
    <name type="scientific">Phocaeicola dorei</name>
    <dbReference type="NCBI Taxonomy" id="357276"/>
    <lineage>
        <taxon>Bacteria</taxon>
        <taxon>Pseudomonadati</taxon>
        <taxon>Bacteroidota</taxon>
        <taxon>Bacteroidia</taxon>
        <taxon>Bacteroidales</taxon>
        <taxon>Bacteroidaceae</taxon>
        <taxon>Phocaeicola</taxon>
    </lineage>
</organism>
<dbReference type="EMBL" id="CP126056">
    <property type="protein sequence ID" value="WHX11793.1"/>
    <property type="molecule type" value="Genomic_DNA"/>
</dbReference>
<evidence type="ECO:0000313" key="2">
    <source>
        <dbReference type="EMBL" id="WHX11793.1"/>
    </source>
</evidence>
<evidence type="ECO:0000313" key="3">
    <source>
        <dbReference type="Proteomes" id="UP001177934"/>
    </source>
</evidence>
<reference evidence="2" key="1">
    <citation type="journal article" date="2023" name="Nat. Commun.">
        <title>Identification of a novel Human Milk Oligosaccharides utilization cluster in the infant gut commensal Bacteroides dorei.</title>
        <authorList>
            <person name="Kijner S."/>
            <person name="Ennis D."/>
            <person name="Shmorak S."/>
            <person name="Florentin A."/>
            <person name="Yassour M."/>
        </authorList>
    </citation>
    <scope>NUCLEOTIDE SEQUENCE</scope>
    <source>
        <strain evidence="2">2</strain>
    </source>
</reference>
<proteinExistence type="predicted"/>
<sequence>MTIDSPSTLDWNPVRDITAQTITAKLMVGDTDVTATGKCKFFWYRLLSTGALEAITTGAGDNDWEFVSLNKNVYKIDRNYIGDDITIVCKATYAASGTPASTPGISDPAVSTVIRRRIPKIEADWEGVPTGVPDGTYAIFPRPVIRDTMGVIPNPSAMFNCHWYVKKSGDAGYAKVADGYSPRIPFSNGMMLKLEVEDRGPYVALTQGGKVLTQGGKAVVVRKFG</sequence>
<accession>A0AA95HPL5</accession>
<dbReference type="Proteomes" id="UP001177934">
    <property type="component" value="Chromosome"/>
</dbReference>